<dbReference type="PANTHER" id="PTHR47691:SF3">
    <property type="entry name" value="HTH-TYPE TRANSCRIPTIONAL REGULATOR RV0890C-RELATED"/>
    <property type="match status" value="1"/>
</dbReference>
<name>A0ABP8R907_9ACTN</name>
<evidence type="ECO:0000313" key="4">
    <source>
        <dbReference type="Proteomes" id="UP001500503"/>
    </source>
</evidence>
<dbReference type="Proteomes" id="UP001500503">
    <property type="component" value="Unassembled WGS sequence"/>
</dbReference>
<feature type="domain" description="NB-ARC" evidence="2">
    <location>
        <begin position="19"/>
        <end position="178"/>
    </location>
</feature>
<dbReference type="SUPFAM" id="SSF52540">
    <property type="entry name" value="P-loop containing nucleoside triphosphate hydrolases"/>
    <property type="match status" value="1"/>
</dbReference>
<evidence type="ECO:0000313" key="3">
    <source>
        <dbReference type="EMBL" id="GAA4521735.1"/>
    </source>
</evidence>
<dbReference type="EMBL" id="BAABHF010000078">
    <property type="protein sequence ID" value="GAA4521735.1"/>
    <property type="molecule type" value="Genomic_DNA"/>
</dbReference>
<feature type="compositionally biased region" description="Low complexity" evidence="1">
    <location>
        <begin position="450"/>
        <end position="463"/>
    </location>
</feature>
<proteinExistence type="predicted"/>
<comment type="caution">
    <text evidence="3">The sequence shown here is derived from an EMBL/GenBank/DDBJ whole genome shotgun (WGS) entry which is preliminary data.</text>
</comment>
<dbReference type="PANTHER" id="PTHR47691">
    <property type="entry name" value="REGULATOR-RELATED"/>
    <property type="match status" value="1"/>
</dbReference>
<gene>
    <name evidence="3" type="ORF">GCM10023191_100350</name>
</gene>
<dbReference type="Gene3D" id="3.40.50.300">
    <property type="entry name" value="P-loop containing nucleotide triphosphate hydrolases"/>
    <property type="match status" value="1"/>
</dbReference>
<accession>A0ABP8R907</accession>
<evidence type="ECO:0000256" key="1">
    <source>
        <dbReference type="SAM" id="MobiDB-lite"/>
    </source>
</evidence>
<sequence length="463" mass="49033">MPYRLPPDTGDFVGRRGAVAELTGVLESGGAMPIAAVNGMGGVGKTTLAVHVAHAVRRRFSGGLLYVDLRGMADRPAEPYAVLAGLLRALGRREVPEAPEERAALYRSELAGRRVLVLLDDARCPAQVRPLLPGAPGTAVLVTSRATMAGLPGARRLDLDVLEPYEAVALLESAAGAERVAAERAAALDLVAACGFLPLAVRGAGAWLAARPSLRIDALARRLARGRIEELPAAVTCFRMGYDLLGRDEARAFRLLALADGPGFSTGAAGAALGLRPQRADDILQTLADLSLLESCAPDRYRFHDLLRIFALNRSGAREERVRAVHGLLDYYLAAAREAAGVLGGSPSEAGEGARSRGLTREAARAWLFVEQDAILTAVERAAAEPGGPLAQAARLLLIVSQLLDREWSPRRLRNAVRAVREATRRLAADPGLHGEATLRGRRAGESEGPFRAPFAAAEPPDA</sequence>
<dbReference type="PRINTS" id="PR00364">
    <property type="entry name" value="DISEASERSIST"/>
</dbReference>
<feature type="compositionally biased region" description="Basic and acidic residues" evidence="1">
    <location>
        <begin position="437"/>
        <end position="446"/>
    </location>
</feature>
<dbReference type="InterPro" id="IPR002182">
    <property type="entry name" value="NB-ARC"/>
</dbReference>
<feature type="region of interest" description="Disordered" evidence="1">
    <location>
        <begin position="431"/>
        <end position="463"/>
    </location>
</feature>
<evidence type="ECO:0000259" key="2">
    <source>
        <dbReference type="Pfam" id="PF00931"/>
    </source>
</evidence>
<protein>
    <recommendedName>
        <fullName evidence="2">NB-ARC domain-containing protein</fullName>
    </recommendedName>
</protein>
<dbReference type="RefSeq" id="WP_345475744.1">
    <property type="nucleotide sequence ID" value="NZ_BAABHF010000078.1"/>
</dbReference>
<reference evidence="4" key="1">
    <citation type="journal article" date="2019" name="Int. J. Syst. Evol. Microbiol.">
        <title>The Global Catalogue of Microorganisms (GCM) 10K type strain sequencing project: providing services to taxonomists for standard genome sequencing and annotation.</title>
        <authorList>
            <consortium name="The Broad Institute Genomics Platform"/>
            <consortium name="The Broad Institute Genome Sequencing Center for Infectious Disease"/>
            <person name="Wu L."/>
            <person name="Ma J."/>
        </authorList>
    </citation>
    <scope>NUCLEOTIDE SEQUENCE [LARGE SCALE GENOMIC DNA]</scope>
    <source>
        <strain evidence="4">JCM 17933</strain>
    </source>
</reference>
<dbReference type="Pfam" id="PF00931">
    <property type="entry name" value="NB-ARC"/>
    <property type="match status" value="1"/>
</dbReference>
<keyword evidence="4" id="KW-1185">Reference proteome</keyword>
<organism evidence="3 4">
    <name type="scientific">Actinoallomurus oryzae</name>
    <dbReference type="NCBI Taxonomy" id="502180"/>
    <lineage>
        <taxon>Bacteria</taxon>
        <taxon>Bacillati</taxon>
        <taxon>Actinomycetota</taxon>
        <taxon>Actinomycetes</taxon>
        <taxon>Streptosporangiales</taxon>
        <taxon>Thermomonosporaceae</taxon>
        <taxon>Actinoallomurus</taxon>
    </lineage>
</organism>
<dbReference type="InterPro" id="IPR027417">
    <property type="entry name" value="P-loop_NTPase"/>
</dbReference>